<evidence type="ECO:0000313" key="3">
    <source>
        <dbReference type="Proteomes" id="UP000076715"/>
    </source>
</evidence>
<feature type="domain" description="FAD dependent oxidoreductase" evidence="1">
    <location>
        <begin position="3"/>
        <end position="323"/>
    </location>
</feature>
<protein>
    <submittedName>
        <fullName evidence="2">FAD-dependent oxidoreductase</fullName>
    </submittedName>
</protein>
<dbReference type="SUPFAM" id="SSF51971">
    <property type="entry name" value="Nucleotide-binding domain"/>
    <property type="match status" value="1"/>
</dbReference>
<gene>
    <name evidence="2" type="ORF">AWE51_16475</name>
</gene>
<sequence>MLDYIIVGFGLSGLAFVEQLEKNNKSYVVFEDSSQKSSRVAGGLYNPVILKRFTPAWQAIEQVETAGAFYKNIEKKLNQPLVFELPILRRFNSVEEQNVWFEACDKPILERFLSAELYENTNNALDIPYQYGKVKHTGRIAIKKLLELYLGVIDQKKSLFKESFDYAALSTTPNYVEYKGVKARHVIFTEGFGVQKNPFFKDLPIVGNKGEYIIIESKALKVTEAIKSSVFIIPLGNDIYKVGATYNNHDKSVEVTERAKEELIEKLERFLKVPYQIIDQVAGIRPTVKDRKPILGTHPKFANLHILNGMGSRGILIAPSMAQNLFAYIEKDVPLNKEIDVKRFMT</sequence>
<accession>A0A163D2H4</accession>
<dbReference type="PANTHER" id="PTHR13847">
    <property type="entry name" value="SARCOSINE DEHYDROGENASE-RELATED"/>
    <property type="match status" value="1"/>
</dbReference>
<reference evidence="2 3" key="1">
    <citation type="submission" date="2016-01" db="EMBL/GenBank/DDBJ databases">
        <title>The draft genome sequence of Aquimarina sp. RZW4-3-2.</title>
        <authorList>
            <person name="Wang Y."/>
        </authorList>
    </citation>
    <scope>NUCLEOTIDE SEQUENCE [LARGE SCALE GENOMIC DNA]</scope>
    <source>
        <strain evidence="2 3">RZW4-3-2</strain>
    </source>
</reference>
<evidence type="ECO:0000313" key="2">
    <source>
        <dbReference type="EMBL" id="KZS42945.1"/>
    </source>
</evidence>
<dbReference type="Gene3D" id="3.30.9.10">
    <property type="entry name" value="D-Amino Acid Oxidase, subunit A, domain 2"/>
    <property type="match status" value="1"/>
</dbReference>
<dbReference type="STRING" id="1642818.AWE51_16475"/>
<dbReference type="InterPro" id="IPR036188">
    <property type="entry name" value="FAD/NAD-bd_sf"/>
</dbReference>
<keyword evidence="3" id="KW-1185">Reference proteome</keyword>
<dbReference type="EMBL" id="LQRT01000001">
    <property type="protein sequence ID" value="KZS42945.1"/>
    <property type="molecule type" value="Genomic_DNA"/>
</dbReference>
<dbReference type="SUPFAM" id="SSF54373">
    <property type="entry name" value="FAD-linked reductases, C-terminal domain"/>
    <property type="match status" value="1"/>
</dbReference>
<dbReference type="InterPro" id="IPR006076">
    <property type="entry name" value="FAD-dep_OxRdtase"/>
</dbReference>
<dbReference type="Pfam" id="PF01266">
    <property type="entry name" value="DAO"/>
    <property type="match status" value="1"/>
</dbReference>
<dbReference type="RefSeq" id="WP_066308258.1">
    <property type="nucleotide sequence ID" value="NZ_LQRT01000001.1"/>
</dbReference>
<proteinExistence type="predicted"/>
<dbReference type="OrthoDB" id="214253at2"/>
<comment type="caution">
    <text evidence="2">The sequence shown here is derived from an EMBL/GenBank/DDBJ whole genome shotgun (WGS) entry which is preliminary data.</text>
</comment>
<dbReference type="Proteomes" id="UP000076715">
    <property type="component" value="Unassembled WGS sequence"/>
</dbReference>
<evidence type="ECO:0000259" key="1">
    <source>
        <dbReference type="Pfam" id="PF01266"/>
    </source>
</evidence>
<organism evidence="2 3">
    <name type="scientific">Aquimarina aggregata</name>
    <dbReference type="NCBI Taxonomy" id="1642818"/>
    <lineage>
        <taxon>Bacteria</taxon>
        <taxon>Pseudomonadati</taxon>
        <taxon>Bacteroidota</taxon>
        <taxon>Flavobacteriia</taxon>
        <taxon>Flavobacteriales</taxon>
        <taxon>Flavobacteriaceae</taxon>
        <taxon>Aquimarina</taxon>
    </lineage>
</organism>
<dbReference type="Gene3D" id="3.50.50.60">
    <property type="entry name" value="FAD/NAD(P)-binding domain"/>
    <property type="match status" value="1"/>
</dbReference>
<dbReference type="AlphaFoldDB" id="A0A163D2H4"/>
<dbReference type="GO" id="GO:0005737">
    <property type="term" value="C:cytoplasm"/>
    <property type="evidence" value="ECO:0007669"/>
    <property type="project" value="TreeGrafter"/>
</dbReference>
<name>A0A163D2H4_9FLAO</name>